<organism evidence="3">
    <name type="scientific">Onchocerca flexuosa</name>
    <dbReference type="NCBI Taxonomy" id="387005"/>
    <lineage>
        <taxon>Eukaryota</taxon>
        <taxon>Metazoa</taxon>
        <taxon>Ecdysozoa</taxon>
        <taxon>Nematoda</taxon>
        <taxon>Chromadorea</taxon>
        <taxon>Rhabditida</taxon>
        <taxon>Spirurina</taxon>
        <taxon>Spiruromorpha</taxon>
        <taxon>Filarioidea</taxon>
        <taxon>Onchocercidae</taxon>
        <taxon>Onchocerca</taxon>
    </lineage>
</organism>
<dbReference type="Proteomes" id="UP000267606">
    <property type="component" value="Unassembled WGS sequence"/>
</dbReference>
<gene>
    <name evidence="1" type="ORF">OFLC_LOCUS3082</name>
</gene>
<evidence type="ECO:0000313" key="2">
    <source>
        <dbReference type="Proteomes" id="UP000267606"/>
    </source>
</evidence>
<proteinExistence type="predicted"/>
<reference evidence="3" key="1">
    <citation type="submission" date="2016-06" db="UniProtKB">
        <authorList>
            <consortium name="WormBaseParasite"/>
        </authorList>
    </citation>
    <scope>IDENTIFICATION</scope>
</reference>
<keyword evidence="2" id="KW-1185">Reference proteome</keyword>
<reference evidence="1 2" key="2">
    <citation type="submission" date="2018-11" db="EMBL/GenBank/DDBJ databases">
        <authorList>
            <consortium name="Pathogen Informatics"/>
        </authorList>
    </citation>
    <scope>NUCLEOTIDE SEQUENCE [LARGE SCALE GENOMIC DNA]</scope>
</reference>
<sequence>MEEKLNVIGDALEAIYNTTVSNERRAAATEVSKDSSLLLRLVLLLISALFADADLLKSHIRYNVGIILAEL</sequence>
<dbReference type="AlphaFoldDB" id="A0A183H6H1"/>
<evidence type="ECO:0000313" key="1">
    <source>
        <dbReference type="EMBL" id="VDO35214.1"/>
    </source>
</evidence>
<accession>A0A183H6H1</accession>
<dbReference type="WBParaSite" id="OFLC_0000308101-mRNA-1">
    <property type="protein sequence ID" value="OFLC_0000308101-mRNA-1"/>
    <property type="gene ID" value="OFLC_0000308101"/>
</dbReference>
<evidence type="ECO:0000313" key="3">
    <source>
        <dbReference type="WBParaSite" id="OFLC_0000308101-mRNA-1"/>
    </source>
</evidence>
<dbReference type="EMBL" id="UZAJ01001952">
    <property type="protein sequence ID" value="VDO35214.1"/>
    <property type="molecule type" value="Genomic_DNA"/>
</dbReference>
<name>A0A183H6H1_9BILA</name>
<protein>
    <submittedName>
        <fullName evidence="1 3">Uncharacterized protein</fullName>
    </submittedName>
</protein>